<keyword evidence="10" id="KW-1185">Reference proteome</keyword>
<sequence length="403" mass="44569">MSDTVLRQLWLDKIHGNTIQILASLPDEIELQKLAEIADKIADNQPASPVYAATQRQPVASVVDADDMRKLSDRHINAVNLAGLARIYLAEDRHSKRETTFPAASEDGVRYRGKNINRLFYVKDANSGYLFLVDTGAQVSVIPPTTNMATKATSYNLQAANGSRIETYGIIRPSSSPYASPLHMVSKSETGAWRPCGDFRRLNAQTVPDKYPIPHLQDFAITLQGASIFTKLDLRKAFHQIPVAKDDIHKTAVTTLFALFEFTRMPFGLRNAAQSFQRLIDEVLRGLHFTFAYIDDVLIASRNIEEHTDHVEQSQLQVNFFFVRGANPTPTALPVRPATVSPSALQLFCLSGLQLSRRPPCNSSACPACNSLAVRPATLLPVRPATVSPSALQLFCRLGSCFY</sequence>
<evidence type="ECO:0000256" key="1">
    <source>
        <dbReference type="ARBA" id="ARBA00022670"/>
    </source>
</evidence>
<keyword evidence="7" id="KW-0695">RNA-directed DNA polymerase</keyword>
<dbReference type="EMBL" id="CAHIKZ030000919">
    <property type="protein sequence ID" value="CAE1245057.1"/>
    <property type="molecule type" value="Genomic_DNA"/>
</dbReference>
<dbReference type="InterPro" id="IPR043128">
    <property type="entry name" value="Rev_trsase/Diguanyl_cyclase"/>
</dbReference>
<evidence type="ECO:0000256" key="3">
    <source>
        <dbReference type="ARBA" id="ARBA00022695"/>
    </source>
</evidence>
<evidence type="ECO:0000259" key="8">
    <source>
        <dbReference type="Pfam" id="PF00078"/>
    </source>
</evidence>
<dbReference type="GO" id="GO:0004519">
    <property type="term" value="F:endonuclease activity"/>
    <property type="evidence" value="ECO:0007669"/>
    <property type="project" value="UniProtKB-KW"/>
</dbReference>
<evidence type="ECO:0000256" key="5">
    <source>
        <dbReference type="ARBA" id="ARBA00022759"/>
    </source>
</evidence>
<keyword evidence="2" id="KW-0808">Transferase</keyword>
<keyword evidence="1" id="KW-0645">Protease</keyword>
<dbReference type="InterPro" id="IPR053134">
    <property type="entry name" value="RNA-dir_DNA_polymerase"/>
</dbReference>
<dbReference type="InterPro" id="IPR043502">
    <property type="entry name" value="DNA/RNA_pol_sf"/>
</dbReference>
<name>A0A812BV46_ACAPH</name>
<comment type="caution">
    <text evidence="9">The sequence shown here is derived from an EMBL/GenBank/DDBJ whole genome shotgun (WGS) entry which is preliminary data.</text>
</comment>
<dbReference type="GO" id="GO:0004190">
    <property type="term" value="F:aspartic-type endopeptidase activity"/>
    <property type="evidence" value="ECO:0007669"/>
    <property type="project" value="InterPro"/>
</dbReference>
<dbReference type="PROSITE" id="PS00141">
    <property type="entry name" value="ASP_PROTEASE"/>
    <property type="match status" value="1"/>
</dbReference>
<dbReference type="GO" id="GO:0003964">
    <property type="term" value="F:RNA-directed DNA polymerase activity"/>
    <property type="evidence" value="ECO:0007669"/>
    <property type="project" value="UniProtKB-KW"/>
</dbReference>
<dbReference type="SUPFAM" id="SSF56672">
    <property type="entry name" value="DNA/RNA polymerases"/>
    <property type="match status" value="1"/>
</dbReference>
<dbReference type="CDD" id="cd01647">
    <property type="entry name" value="RT_LTR"/>
    <property type="match status" value="1"/>
</dbReference>
<proteinExistence type="predicted"/>
<dbReference type="Gene3D" id="3.30.70.270">
    <property type="match status" value="1"/>
</dbReference>
<dbReference type="FunFam" id="3.10.10.10:FF:000007">
    <property type="entry name" value="Retrovirus-related Pol polyprotein from transposon 17.6-like Protein"/>
    <property type="match status" value="1"/>
</dbReference>
<dbReference type="GO" id="GO:0006508">
    <property type="term" value="P:proteolysis"/>
    <property type="evidence" value="ECO:0007669"/>
    <property type="project" value="UniProtKB-KW"/>
</dbReference>
<dbReference type="InterPro" id="IPR001969">
    <property type="entry name" value="Aspartic_peptidase_AS"/>
</dbReference>
<accession>A0A812BV46</accession>
<evidence type="ECO:0000256" key="6">
    <source>
        <dbReference type="ARBA" id="ARBA00022801"/>
    </source>
</evidence>
<keyword evidence="5" id="KW-0255">Endonuclease</keyword>
<evidence type="ECO:0000256" key="2">
    <source>
        <dbReference type="ARBA" id="ARBA00022679"/>
    </source>
</evidence>
<dbReference type="PANTHER" id="PTHR24559:SF440">
    <property type="entry name" value="RIBONUCLEASE H"/>
    <property type="match status" value="1"/>
</dbReference>
<dbReference type="Gene3D" id="3.10.10.10">
    <property type="entry name" value="HIV Type 1 Reverse Transcriptase, subunit A, domain 1"/>
    <property type="match status" value="1"/>
</dbReference>
<evidence type="ECO:0000256" key="7">
    <source>
        <dbReference type="ARBA" id="ARBA00022918"/>
    </source>
</evidence>
<protein>
    <submittedName>
        <fullName evidence="9">Retrovirus-related Pol polyprotein from transposon opus,Retrovirus-related Pol polyprotein from transposon gypsy</fullName>
    </submittedName>
</protein>
<organism evidence="9 10">
    <name type="scientific">Acanthosepion pharaonis</name>
    <name type="common">Pharaoh cuttlefish</name>
    <name type="synonym">Sepia pharaonis</name>
    <dbReference type="NCBI Taxonomy" id="158019"/>
    <lineage>
        <taxon>Eukaryota</taxon>
        <taxon>Metazoa</taxon>
        <taxon>Spiralia</taxon>
        <taxon>Lophotrochozoa</taxon>
        <taxon>Mollusca</taxon>
        <taxon>Cephalopoda</taxon>
        <taxon>Coleoidea</taxon>
        <taxon>Decapodiformes</taxon>
        <taxon>Sepiida</taxon>
        <taxon>Sepiina</taxon>
        <taxon>Sepiidae</taxon>
        <taxon>Acanthosepion</taxon>
    </lineage>
</organism>
<keyword evidence="4" id="KW-0540">Nuclease</keyword>
<reference evidence="9" key="1">
    <citation type="submission" date="2021-01" db="EMBL/GenBank/DDBJ databases">
        <authorList>
            <person name="Li R."/>
            <person name="Bekaert M."/>
        </authorList>
    </citation>
    <scope>NUCLEOTIDE SEQUENCE</scope>
    <source>
        <strain evidence="9">Farmed</strain>
    </source>
</reference>
<dbReference type="OrthoDB" id="116078at2759"/>
<dbReference type="InterPro" id="IPR000477">
    <property type="entry name" value="RT_dom"/>
</dbReference>
<evidence type="ECO:0000313" key="9">
    <source>
        <dbReference type="EMBL" id="CAE1245057.1"/>
    </source>
</evidence>
<keyword evidence="6" id="KW-0378">Hydrolase</keyword>
<gene>
    <name evidence="9" type="ORF">SPHA_24578</name>
</gene>
<dbReference type="Proteomes" id="UP000597762">
    <property type="component" value="Unassembled WGS sequence"/>
</dbReference>
<feature type="domain" description="Reverse transcriptase" evidence="8">
    <location>
        <begin position="187"/>
        <end position="313"/>
    </location>
</feature>
<keyword evidence="3" id="KW-0548">Nucleotidyltransferase</keyword>
<dbReference type="Pfam" id="PF00078">
    <property type="entry name" value="RVT_1"/>
    <property type="match status" value="1"/>
</dbReference>
<evidence type="ECO:0000256" key="4">
    <source>
        <dbReference type="ARBA" id="ARBA00022722"/>
    </source>
</evidence>
<dbReference type="PANTHER" id="PTHR24559">
    <property type="entry name" value="TRANSPOSON TY3-I GAG-POL POLYPROTEIN"/>
    <property type="match status" value="1"/>
</dbReference>
<evidence type="ECO:0000313" key="10">
    <source>
        <dbReference type="Proteomes" id="UP000597762"/>
    </source>
</evidence>
<dbReference type="AlphaFoldDB" id="A0A812BV46"/>